<organism evidence="1 2">
    <name type="scientific">Palleronia pelagia</name>
    <dbReference type="NCBI Taxonomy" id="387096"/>
    <lineage>
        <taxon>Bacteria</taxon>
        <taxon>Pseudomonadati</taxon>
        <taxon>Pseudomonadota</taxon>
        <taxon>Alphaproteobacteria</taxon>
        <taxon>Rhodobacterales</taxon>
        <taxon>Roseobacteraceae</taxon>
        <taxon>Palleronia</taxon>
    </lineage>
</organism>
<accession>A0A1H8A9W2</accession>
<keyword evidence="2" id="KW-1185">Reference proteome</keyword>
<evidence type="ECO:0000313" key="1">
    <source>
        <dbReference type="EMBL" id="SEM67276.1"/>
    </source>
</evidence>
<dbReference type="RefSeq" id="WP_091842973.1">
    <property type="nucleotide sequence ID" value="NZ_FOCM01000001.1"/>
</dbReference>
<dbReference type="OrthoDB" id="7868501at2"/>
<proteinExistence type="predicted"/>
<reference evidence="2" key="1">
    <citation type="submission" date="2016-10" db="EMBL/GenBank/DDBJ databases">
        <authorList>
            <person name="Varghese N."/>
            <person name="Submissions S."/>
        </authorList>
    </citation>
    <scope>NUCLEOTIDE SEQUENCE [LARGE SCALE GENOMIC DNA]</scope>
    <source>
        <strain evidence="2">DSM 26893</strain>
    </source>
</reference>
<dbReference type="AlphaFoldDB" id="A0A1H8A9W2"/>
<gene>
    <name evidence="1" type="ORF">SAMN04488011_10170</name>
</gene>
<dbReference type="Proteomes" id="UP000199372">
    <property type="component" value="Unassembled WGS sequence"/>
</dbReference>
<evidence type="ECO:0000313" key="2">
    <source>
        <dbReference type="Proteomes" id="UP000199372"/>
    </source>
</evidence>
<dbReference type="EMBL" id="FOCM01000001">
    <property type="protein sequence ID" value="SEM67276.1"/>
    <property type="molecule type" value="Genomic_DNA"/>
</dbReference>
<protein>
    <submittedName>
        <fullName evidence="1">Uncharacterized protein</fullName>
    </submittedName>
</protein>
<sequence length="152" mass="16765">MTREPKVITAKVRFGPGKAPDFYAISGPVCWCLRQADVCILSQDLGFDGESMRIETDHGIIELQSSAFGKGSEVAIAVRAAETVEGLVARQLCYELARRISMRLSAASILWKPTSQVLRPTQFTWAVLQDIPRRLPVSGRISPEPMRGALLH</sequence>
<name>A0A1H8A9W2_9RHOB</name>